<dbReference type="InterPro" id="IPR004111">
    <property type="entry name" value="Repressor_TetR_C"/>
</dbReference>
<evidence type="ECO:0000256" key="4">
    <source>
        <dbReference type="ARBA" id="ARBA00023163"/>
    </source>
</evidence>
<dbReference type="GO" id="GO:0000976">
    <property type="term" value="F:transcription cis-regulatory region binding"/>
    <property type="evidence" value="ECO:0007669"/>
    <property type="project" value="TreeGrafter"/>
</dbReference>
<dbReference type="Proteomes" id="UP000544090">
    <property type="component" value="Unassembled WGS sequence"/>
</dbReference>
<feature type="domain" description="HTH tetR-type" evidence="6">
    <location>
        <begin position="2"/>
        <end position="62"/>
    </location>
</feature>
<keyword evidence="3 5" id="KW-0238">DNA-binding</keyword>
<keyword evidence="2" id="KW-0805">Transcription regulation</keyword>
<keyword evidence="4" id="KW-0804">Transcription</keyword>
<evidence type="ECO:0000313" key="8">
    <source>
        <dbReference type="Proteomes" id="UP000544090"/>
    </source>
</evidence>
<dbReference type="GO" id="GO:0046677">
    <property type="term" value="P:response to antibiotic"/>
    <property type="evidence" value="ECO:0007669"/>
    <property type="project" value="InterPro"/>
</dbReference>
<dbReference type="InterPro" id="IPR023772">
    <property type="entry name" value="DNA-bd_HTH_TetR-type_CS"/>
</dbReference>
<name>A0A7X6HDW9_9MICC</name>
<dbReference type="InterPro" id="IPR050109">
    <property type="entry name" value="HTH-type_TetR-like_transc_reg"/>
</dbReference>
<dbReference type="InterPro" id="IPR036271">
    <property type="entry name" value="Tet_transcr_reg_TetR-rel_C_sf"/>
</dbReference>
<keyword evidence="1" id="KW-0678">Repressor</keyword>
<dbReference type="EMBL" id="JAAZSQ010000004">
    <property type="protein sequence ID" value="NKX54186.1"/>
    <property type="molecule type" value="Genomic_DNA"/>
</dbReference>
<reference evidence="7 8" key="1">
    <citation type="submission" date="2020-04" db="EMBL/GenBank/DDBJ databases">
        <title>Arthrobacter sp. nov.</title>
        <authorList>
            <person name="Liu S."/>
        </authorList>
    </citation>
    <scope>NUCLEOTIDE SEQUENCE [LARGE SCALE GENOMIC DNA]</scope>
    <source>
        <strain evidence="7 8">E918</strain>
    </source>
</reference>
<gene>
    <name evidence="7" type="ORF">HGG74_06445</name>
</gene>
<dbReference type="SUPFAM" id="SSF46689">
    <property type="entry name" value="Homeodomain-like"/>
    <property type="match status" value="1"/>
</dbReference>
<dbReference type="RefSeq" id="WP_168485651.1">
    <property type="nucleotide sequence ID" value="NZ_JAAZSQ010000004.1"/>
</dbReference>
<dbReference type="PRINTS" id="PR00400">
    <property type="entry name" value="TETREPRESSOR"/>
</dbReference>
<organism evidence="7 8">
    <name type="scientific">Arthrobacter mobilis</name>
    <dbReference type="NCBI Taxonomy" id="2724944"/>
    <lineage>
        <taxon>Bacteria</taxon>
        <taxon>Bacillati</taxon>
        <taxon>Actinomycetota</taxon>
        <taxon>Actinomycetes</taxon>
        <taxon>Micrococcales</taxon>
        <taxon>Micrococcaceae</taxon>
        <taxon>Arthrobacter</taxon>
    </lineage>
</organism>
<dbReference type="Gene3D" id="1.10.357.10">
    <property type="entry name" value="Tetracycline Repressor, domain 2"/>
    <property type="match status" value="1"/>
</dbReference>
<protein>
    <submittedName>
        <fullName evidence="7">TetR family transcriptional regulator</fullName>
    </submittedName>
</protein>
<evidence type="ECO:0000256" key="3">
    <source>
        <dbReference type="ARBA" id="ARBA00023125"/>
    </source>
</evidence>
<dbReference type="InterPro" id="IPR001647">
    <property type="entry name" value="HTH_TetR"/>
</dbReference>
<comment type="caution">
    <text evidence="7">The sequence shown here is derived from an EMBL/GenBank/DDBJ whole genome shotgun (WGS) entry which is preliminary data.</text>
</comment>
<dbReference type="InterPro" id="IPR003012">
    <property type="entry name" value="Tet_transcr_reg_TetR"/>
</dbReference>
<dbReference type="AlphaFoldDB" id="A0A7X6HDW9"/>
<evidence type="ECO:0000259" key="6">
    <source>
        <dbReference type="PROSITE" id="PS50977"/>
    </source>
</evidence>
<dbReference type="InterPro" id="IPR009057">
    <property type="entry name" value="Homeodomain-like_sf"/>
</dbReference>
<evidence type="ECO:0000256" key="2">
    <source>
        <dbReference type="ARBA" id="ARBA00023015"/>
    </source>
</evidence>
<dbReference type="PROSITE" id="PS50977">
    <property type="entry name" value="HTH_TETR_2"/>
    <property type="match status" value="1"/>
</dbReference>
<dbReference type="PROSITE" id="PS01081">
    <property type="entry name" value="HTH_TETR_1"/>
    <property type="match status" value="1"/>
</dbReference>
<dbReference type="PRINTS" id="PR00455">
    <property type="entry name" value="HTHTETR"/>
</dbReference>
<evidence type="ECO:0000256" key="1">
    <source>
        <dbReference type="ARBA" id="ARBA00022491"/>
    </source>
</evidence>
<dbReference type="Gene3D" id="1.10.10.60">
    <property type="entry name" value="Homeodomain-like"/>
    <property type="match status" value="1"/>
</dbReference>
<feature type="DNA-binding region" description="H-T-H motif" evidence="5">
    <location>
        <begin position="25"/>
        <end position="44"/>
    </location>
</feature>
<evidence type="ECO:0000313" key="7">
    <source>
        <dbReference type="EMBL" id="NKX54186.1"/>
    </source>
</evidence>
<evidence type="ECO:0000256" key="5">
    <source>
        <dbReference type="PROSITE-ProRule" id="PRU00335"/>
    </source>
</evidence>
<dbReference type="GO" id="GO:0045892">
    <property type="term" value="P:negative regulation of DNA-templated transcription"/>
    <property type="evidence" value="ECO:0007669"/>
    <property type="project" value="InterPro"/>
</dbReference>
<dbReference type="GO" id="GO:0003700">
    <property type="term" value="F:DNA-binding transcription factor activity"/>
    <property type="evidence" value="ECO:0007669"/>
    <property type="project" value="TreeGrafter"/>
</dbReference>
<dbReference type="SUPFAM" id="SSF48498">
    <property type="entry name" value="Tetracyclin repressor-like, C-terminal domain"/>
    <property type="match status" value="1"/>
</dbReference>
<dbReference type="PANTHER" id="PTHR30055:SF151">
    <property type="entry name" value="TRANSCRIPTIONAL REGULATORY PROTEIN"/>
    <property type="match status" value="1"/>
</dbReference>
<dbReference type="PANTHER" id="PTHR30055">
    <property type="entry name" value="HTH-TYPE TRANSCRIPTIONAL REGULATOR RUTR"/>
    <property type="match status" value="1"/>
</dbReference>
<dbReference type="Pfam" id="PF02909">
    <property type="entry name" value="TetR_C_1"/>
    <property type="match status" value="1"/>
</dbReference>
<dbReference type="Pfam" id="PF00440">
    <property type="entry name" value="TetR_N"/>
    <property type="match status" value="1"/>
</dbReference>
<keyword evidence="8" id="KW-1185">Reference proteome</keyword>
<sequence>MALSREQIVEAALSILNSYGFADLSMRRLAKELEVQPGALYWHVKNKQDLLTVLAERILAPVSVDSAADARAGVRQAAQDIRAALLAVRGAADVVSLAQVLRPELLLPLRELEALLAAGPLTVQQARWGARTLIHYILGAVAEEQTHAELAGAGLLPPGGQDDAEAFLFGVDTLLAGLLPEAR</sequence>
<accession>A0A7X6HDW9</accession>
<proteinExistence type="predicted"/>